<evidence type="ECO:0000256" key="2">
    <source>
        <dbReference type="ARBA" id="ARBA00023125"/>
    </source>
</evidence>
<dbReference type="Gene3D" id="1.10.260.40">
    <property type="entry name" value="lambda repressor-like DNA-binding domains"/>
    <property type="match status" value="1"/>
</dbReference>
<keyword evidence="1" id="KW-0805">Transcription regulation</keyword>
<dbReference type="PROSITE" id="PS50932">
    <property type="entry name" value="HTH_LACI_2"/>
    <property type="match status" value="1"/>
</dbReference>
<evidence type="ECO:0000313" key="5">
    <source>
        <dbReference type="EMBL" id="CEG31264.1"/>
    </source>
</evidence>
<dbReference type="Pfam" id="PF00532">
    <property type="entry name" value="Peripla_BP_1"/>
    <property type="match status" value="1"/>
</dbReference>
<evidence type="ECO:0000256" key="1">
    <source>
        <dbReference type="ARBA" id="ARBA00023015"/>
    </source>
</evidence>
<dbReference type="GO" id="GO:0000976">
    <property type="term" value="F:transcription cis-regulatory region binding"/>
    <property type="evidence" value="ECO:0007669"/>
    <property type="project" value="TreeGrafter"/>
</dbReference>
<dbReference type="Gene3D" id="3.40.50.2300">
    <property type="match status" value="2"/>
</dbReference>
<dbReference type="AlphaFoldDB" id="A0AAN2PF72"/>
<dbReference type="InterPro" id="IPR028082">
    <property type="entry name" value="Peripla_BP_I"/>
</dbReference>
<accession>A0AAN2PF72</accession>
<dbReference type="CDD" id="cd01392">
    <property type="entry name" value="HTH_LacI"/>
    <property type="match status" value="1"/>
</dbReference>
<dbReference type="PRINTS" id="PR00036">
    <property type="entry name" value="HTHLACI"/>
</dbReference>
<feature type="domain" description="HTH lacI-type" evidence="4">
    <location>
        <begin position="4"/>
        <end position="58"/>
    </location>
</feature>
<dbReference type="SMART" id="SM00354">
    <property type="entry name" value="HTH_LACI"/>
    <property type="match status" value="1"/>
</dbReference>
<evidence type="ECO:0000259" key="4">
    <source>
        <dbReference type="PROSITE" id="PS50932"/>
    </source>
</evidence>
<dbReference type="InterPro" id="IPR000843">
    <property type="entry name" value="HTH_LacI"/>
</dbReference>
<protein>
    <submittedName>
        <fullName evidence="5">Degradation activator</fullName>
    </submittedName>
</protein>
<dbReference type="PANTHER" id="PTHR30146">
    <property type="entry name" value="LACI-RELATED TRANSCRIPTIONAL REPRESSOR"/>
    <property type="match status" value="1"/>
</dbReference>
<gene>
    <name evidence="5" type="primary">degA_1</name>
    <name evidence="5" type="ORF">BN1180_01405</name>
</gene>
<dbReference type="InterPro" id="IPR001761">
    <property type="entry name" value="Peripla_BP/Lac1_sug-bd_dom"/>
</dbReference>
<sequence>MKQPTIYDVAEKAGVSIATVSKVVNNTGRISDKTRSKVTEIMQELEYHPSTVAAALTGKRTFTIGVLVPDISNPFFAEVARALENHAREIGYAIILCSTDYQLEREHDYLELLIKKQVDGIIIATEPKDRKIFKKLHIRNIPLLMFSVDHPSFVETNVVTTDDVRGGYLAGRYLLANGHRHVAVIAELNRASGCLRLEGFKQSLLDEGISLNEEHVIHSKSKIEEARKAAKEILRLEDRPTAIFAATDLIAAIFMNEARKENVFIPNEISVIGFDNTIHAELADPGLTTIAQPIDELACYAINQLLMSIEQPNRSGHRIMLAPLLIERNSVRDLNKI</sequence>
<dbReference type="PANTHER" id="PTHR30146:SF147">
    <property type="entry name" value="HTH-TYPE TRANSCRIPTIONAL REGULATOR DEGA"/>
    <property type="match status" value="1"/>
</dbReference>
<dbReference type="PROSITE" id="PS00356">
    <property type="entry name" value="HTH_LACI_1"/>
    <property type="match status" value="1"/>
</dbReference>
<dbReference type="Proteomes" id="UP000182110">
    <property type="component" value="Unassembled WGS sequence"/>
</dbReference>
<evidence type="ECO:0000256" key="3">
    <source>
        <dbReference type="ARBA" id="ARBA00023163"/>
    </source>
</evidence>
<dbReference type="Pfam" id="PF00356">
    <property type="entry name" value="LacI"/>
    <property type="match status" value="1"/>
</dbReference>
<keyword evidence="6" id="KW-1185">Reference proteome</keyword>
<dbReference type="SUPFAM" id="SSF47413">
    <property type="entry name" value="lambda repressor-like DNA-binding domains"/>
    <property type="match status" value="1"/>
</dbReference>
<keyword evidence="3" id="KW-0804">Transcription</keyword>
<proteinExistence type="predicted"/>
<name>A0AAN2PF72_9BACI</name>
<dbReference type="SUPFAM" id="SSF53822">
    <property type="entry name" value="Periplasmic binding protein-like I"/>
    <property type="match status" value="1"/>
</dbReference>
<dbReference type="EMBL" id="CCXW01000001">
    <property type="protein sequence ID" value="CEG31264.1"/>
    <property type="molecule type" value="Genomic_DNA"/>
</dbReference>
<dbReference type="RefSeq" id="WP_072272543.1">
    <property type="nucleotide sequence ID" value="NZ_CCXW01000001.1"/>
</dbReference>
<dbReference type="InterPro" id="IPR010982">
    <property type="entry name" value="Lambda_DNA-bd_dom_sf"/>
</dbReference>
<dbReference type="GO" id="GO:0003700">
    <property type="term" value="F:DNA-binding transcription factor activity"/>
    <property type="evidence" value="ECO:0007669"/>
    <property type="project" value="TreeGrafter"/>
</dbReference>
<comment type="caution">
    <text evidence="5">The sequence shown here is derived from an EMBL/GenBank/DDBJ whole genome shotgun (WGS) entry which is preliminary data.</text>
</comment>
<organism evidence="5 6">
    <name type="scientific">Peribacillus simplex</name>
    <dbReference type="NCBI Taxonomy" id="1478"/>
    <lineage>
        <taxon>Bacteria</taxon>
        <taxon>Bacillati</taxon>
        <taxon>Bacillota</taxon>
        <taxon>Bacilli</taxon>
        <taxon>Bacillales</taxon>
        <taxon>Bacillaceae</taxon>
        <taxon>Peribacillus</taxon>
    </lineage>
</organism>
<keyword evidence="2" id="KW-0238">DNA-binding</keyword>
<evidence type="ECO:0000313" key="6">
    <source>
        <dbReference type="Proteomes" id="UP000182110"/>
    </source>
</evidence>
<reference evidence="5 6" key="1">
    <citation type="journal article" date="2014" name="Genome Announc.">
        <title>Genome Sequence of Bacillus simplex Strain P558, Isolated from a Human Fecal Sample.</title>
        <authorList>
            <person name="Croce O."/>
            <person name="Hugon P."/>
            <person name="Lagier J.C."/>
            <person name="Bibi F."/>
            <person name="Robert C."/>
            <person name="Azhar E.I."/>
            <person name="Raoult D."/>
            <person name="Fournier P.E."/>
        </authorList>
    </citation>
    <scope>NUCLEOTIDE SEQUENCE [LARGE SCALE GENOMIC DNA]</scope>
    <source>
        <strain evidence="5 6">P558</strain>
    </source>
</reference>